<sequence>MFPSLKDPEHANVRLKNVGRQVYLCVTQDGTGNPVLGTKTLNEAVDPDVDFSLYYYTSAEVGETKMVLPVHQATKVCLSMTSGKKLQMSSLREMPVLEVNELEGVLEDPLRFTKADNRFFYIKTSGSNVALEAMNGVHSNNFLSVNESNKLDIQEHNNTNYPEEVLFSVEDLDSTGLYISS</sequence>
<evidence type="ECO:0000313" key="2">
    <source>
        <dbReference type="Proteomes" id="UP000502823"/>
    </source>
</evidence>
<dbReference type="InParanoid" id="A0A6L2Q6R4"/>
<dbReference type="Proteomes" id="UP000502823">
    <property type="component" value="Unassembled WGS sequence"/>
</dbReference>
<organism evidence="1 2">
    <name type="scientific">Coptotermes formosanus</name>
    <name type="common">Formosan subterranean termite</name>
    <dbReference type="NCBI Taxonomy" id="36987"/>
    <lineage>
        <taxon>Eukaryota</taxon>
        <taxon>Metazoa</taxon>
        <taxon>Ecdysozoa</taxon>
        <taxon>Arthropoda</taxon>
        <taxon>Hexapoda</taxon>
        <taxon>Insecta</taxon>
        <taxon>Pterygota</taxon>
        <taxon>Neoptera</taxon>
        <taxon>Polyneoptera</taxon>
        <taxon>Dictyoptera</taxon>
        <taxon>Blattodea</taxon>
        <taxon>Blattoidea</taxon>
        <taxon>Termitoidae</taxon>
        <taxon>Rhinotermitidae</taxon>
        <taxon>Coptotermes</taxon>
    </lineage>
</organism>
<evidence type="ECO:0000313" key="1">
    <source>
        <dbReference type="EMBL" id="GFG38498.1"/>
    </source>
</evidence>
<name>A0A6L2Q6R4_COPFO</name>
<protein>
    <submittedName>
        <fullName evidence="1">Uncharacterized protein</fullName>
    </submittedName>
</protein>
<reference evidence="2" key="1">
    <citation type="submission" date="2020-01" db="EMBL/GenBank/DDBJ databases">
        <title>Draft genome sequence of the Termite Coptotermes fromosanus.</title>
        <authorList>
            <person name="Itakura S."/>
            <person name="Yosikawa Y."/>
            <person name="Umezawa K."/>
        </authorList>
    </citation>
    <scope>NUCLEOTIDE SEQUENCE [LARGE SCALE GENOMIC DNA]</scope>
</reference>
<dbReference type="OrthoDB" id="8177891at2759"/>
<accession>A0A6L2Q6R4</accession>
<proteinExistence type="predicted"/>
<comment type="caution">
    <text evidence="1">The sequence shown here is derived from an EMBL/GenBank/DDBJ whole genome shotgun (WGS) entry which is preliminary data.</text>
</comment>
<gene>
    <name evidence="1" type="ORF">Cfor_02384</name>
</gene>
<dbReference type="EMBL" id="BLKM01012991">
    <property type="protein sequence ID" value="GFG38498.1"/>
    <property type="molecule type" value="Genomic_DNA"/>
</dbReference>
<keyword evidence="2" id="KW-1185">Reference proteome</keyword>
<dbReference type="AlphaFoldDB" id="A0A6L2Q6R4"/>